<proteinExistence type="predicted"/>
<dbReference type="InterPro" id="IPR029033">
    <property type="entry name" value="His_PPase_superfam"/>
</dbReference>
<gene>
    <name evidence="2" type="ORF">JYZ213_LOCUS30096</name>
</gene>
<name>A0A815ANZ6_9BILA</name>
<feature type="chain" id="PRO_5032743485" evidence="1">
    <location>
        <begin position="18"/>
        <end position="790"/>
    </location>
</feature>
<accession>A0A815ANZ6</accession>
<evidence type="ECO:0000313" key="3">
    <source>
        <dbReference type="Proteomes" id="UP000663845"/>
    </source>
</evidence>
<protein>
    <submittedName>
        <fullName evidence="2">Uncharacterized protein</fullName>
    </submittedName>
</protein>
<dbReference type="AlphaFoldDB" id="A0A815ANZ6"/>
<keyword evidence="1" id="KW-0732">Signal</keyword>
<dbReference type="CDD" id="cd07040">
    <property type="entry name" value="HP"/>
    <property type="match status" value="1"/>
</dbReference>
<comment type="caution">
    <text evidence="2">The sequence shown here is derived from an EMBL/GenBank/DDBJ whole genome shotgun (WGS) entry which is preliminary data.</text>
</comment>
<organism evidence="2 3">
    <name type="scientific">Adineta steineri</name>
    <dbReference type="NCBI Taxonomy" id="433720"/>
    <lineage>
        <taxon>Eukaryota</taxon>
        <taxon>Metazoa</taxon>
        <taxon>Spiralia</taxon>
        <taxon>Gnathifera</taxon>
        <taxon>Rotifera</taxon>
        <taxon>Eurotatoria</taxon>
        <taxon>Bdelloidea</taxon>
        <taxon>Adinetida</taxon>
        <taxon>Adinetidae</taxon>
        <taxon>Adineta</taxon>
    </lineage>
</organism>
<dbReference type="EMBL" id="CAJNOG010000473">
    <property type="protein sequence ID" value="CAF1259920.1"/>
    <property type="molecule type" value="Genomic_DNA"/>
</dbReference>
<feature type="signal peptide" evidence="1">
    <location>
        <begin position="1"/>
        <end position="17"/>
    </location>
</feature>
<evidence type="ECO:0000256" key="1">
    <source>
        <dbReference type="SAM" id="SignalP"/>
    </source>
</evidence>
<evidence type="ECO:0000313" key="2">
    <source>
        <dbReference type="EMBL" id="CAF1259920.1"/>
    </source>
</evidence>
<dbReference type="Gene3D" id="3.40.50.1240">
    <property type="entry name" value="Phosphoglycerate mutase-like"/>
    <property type="match status" value="1"/>
</dbReference>
<dbReference type="SUPFAM" id="SSF53254">
    <property type="entry name" value="Phosphoglycerate mutase-like"/>
    <property type="match status" value="1"/>
</dbReference>
<sequence>MFLFYLIFLLFLKQTDARNITVIRLEELAPLSTNNELETIAAQFNQNPNWELGNMPLTLTEEEEITPNDPDAPEVSDKPGLIKTGHLFQPEDMHPYRIDRKGVHPHTEHHIFFVRHGLYYYTEVDSSSHLLRYGKYQARMAGDKINEIIHKILSRSGPLTRPIKLVSSTQTRAYETLYNIRLQLSNNFEYAPEIIQDTGLTECVDTNRQRFRWLYFVREYLQPIKSTKREHTITIIASHGNLLTTFDYIISHFLSQNIPMEAFATFRLPLGTGMKHAEVSLYRTIGAERVHFRESYSMIQIPITVNHAHLKRDFYYEWASVHKCRSQYGRENMKNYIRAGILDNVFGGGPFSNKIRDYDSIVYWEMLQEYDTHILPMLMHTCRTYLYRLPFIQANTDFGSFHRSMSPVPIPETEQEQRSPLQKPMDRFNAYSMPFFVDNAIQKFRKNPALYREQIPPGVVHPQSRDDSTSYLTRLGINQIRGAVDQIHRTIHDYMHRLQADVRILPINIVAEPSIPAAESCFHVRNLLLSVDYSVSEQITDLGIQFNYFHKRSAKEFMDFQRVQVLYLLRRYLGPDQNDSSRPSFQVHILCGDGRLFSAFRQELVIAKIPVEPVPRFASISDPGYNALKHANAFFFEAIDRDVLRLHETITLTGARQISEEQRMVTDHSLLLPSRELKNWLRSPSGPCTLSYFLDNTEQLVQSIANTASVYHQQLAFLLKREWHPYLAGLFIYACRLHLTLSDTTNIQEIQPAAAAAAAAAAGENEATNRCDIPGTAAAAASGGPSGDCP</sequence>
<reference evidence="2" key="1">
    <citation type="submission" date="2021-02" db="EMBL/GenBank/DDBJ databases">
        <authorList>
            <person name="Nowell W R."/>
        </authorList>
    </citation>
    <scope>NUCLEOTIDE SEQUENCE</scope>
</reference>
<dbReference type="Proteomes" id="UP000663845">
    <property type="component" value="Unassembled WGS sequence"/>
</dbReference>